<dbReference type="EMBL" id="FUEG01000004">
    <property type="protein sequence ID" value="SJL02771.1"/>
    <property type="molecule type" value="Genomic_DNA"/>
</dbReference>
<gene>
    <name evidence="2" type="ORF">ARMOST_06107</name>
</gene>
<sequence>MDAEVPKEFHEASPTSSSHNELVATNVLGSIEGAGRKMEVYRPSDGLDSESPLLQPRYSQEAEMYEWKMEKDDHFNIRQSGLANNKRCPGYQALNVASISPSLKVPESRGLCNIASLTAKFWEGKHALLSILEHDNALQLIGYLD</sequence>
<dbReference type="Proteomes" id="UP000219338">
    <property type="component" value="Unassembled WGS sequence"/>
</dbReference>
<proteinExistence type="predicted"/>
<reference evidence="3" key="1">
    <citation type="journal article" date="2017" name="Nat. Ecol. Evol.">
        <title>Genome expansion and lineage-specific genetic innovations in the forest pathogenic fungi Armillaria.</title>
        <authorList>
            <person name="Sipos G."/>
            <person name="Prasanna A.N."/>
            <person name="Walter M.C."/>
            <person name="O'Connor E."/>
            <person name="Balint B."/>
            <person name="Krizsan K."/>
            <person name="Kiss B."/>
            <person name="Hess J."/>
            <person name="Varga T."/>
            <person name="Slot J."/>
            <person name="Riley R."/>
            <person name="Boka B."/>
            <person name="Rigling D."/>
            <person name="Barry K."/>
            <person name="Lee J."/>
            <person name="Mihaltcheva S."/>
            <person name="LaButti K."/>
            <person name="Lipzen A."/>
            <person name="Waldron R."/>
            <person name="Moloney N.M."/>
            <person name="Sperisen C."/>
            <person name="Kredics L."/>
            <person name="Vagvoelgyi C."/>
            <person name="Patrignani A."/>
            <person name="Fitzpatrick D."/>
            <person name="Nagy I."/>
            <person name="Doyle S."/>
            <person name="Anderson J.B."/>
            <person name="Grigoriev I.V."/>
            <person name="Gueldener U."/>
            <person name="Muensterkoetter M."/>
            <person name="Nagy L.G."/>
        </authorList>
    </citation>
    <scope>NUCLEOTIDE SEQUENCE [LARGE SCALE GENOMIC DNA]</scope>
    <source>
        <strain evidence="3">C18/9</strain>
    </source>
</reference>
<name>A0A284R214_ARMOS</name>
<evidence type="ECO:0000313" key="2">
    <source>
        <dbReference type="EMBL" id="SJL02771.1"/>
    </source>
</evidence>
<organism evidence="2 3">
    <name type="scientific">Armillaria ostoyae</name>
    <name type="common">Armillaria root rot fungus</name>
    <dbReference type="NCBI Taxonomy" id="47428"/>
    <lineage>
        <taxon>Eukaryota</taxon>
        <taxon>Fungi</taxon>
        <taxon>Dikarya</taxon>
        <taxon>Basidiomycota</taxon>
        <taxon>Agaricomycotina</taxon>
        <taxon>Agaricomycetes</taxon>
        <taxon>Agaricomycetidae</taxon>
        <taxon>Agaricales</taxon>
        <taxon>Marasmiineae</taxon>
        <taxon>Physalacriaceae</taxon>
        <taxon>Armillaria</taxon>
    </lineage>
</organism>
<dbReference type="OrthoDB" id="10574358at2759"/>
<dbReference type="AlphaFoldDB" id="A0A284R214"/>
<keyword evidence="3" id="KW-1185">Reference proteome</keyword>
<protein>
    <submittedName>
        <fullName evidence="2">Uncharacterized protein</fullName>
    </submittedName>
</protein>
<accession>A0A284R214</accession>
<evidence type="ECO:0000313" key="3">
    <source>
        <dbReference type="Proteomes" id="UP000219338"/>
    </source>
</evidence>
<feature type="region of interest" description="Disordered" evidence="1">
    <location>
        <begin position="1"/>
        <end position="22"/>
    </location>
</feature>
<feature type="compositionally biased region" description="Basic and acidic residues" evidence="1">
    <location>
        <begin position="1"/>
        <end position="11"/>
    </location>
</feature>
<evidence type="ECO:0000256" key="1">
    <source>
        <dbReference type="SAM" id="MobiDB-lite"/>
    </source>
</evidence>